<feature type="transmembrane region" description="Helical" evidence="1">
    <location>
        <begin position="673"/>
        <end position="694"/>
    </location>
</feature>
<keyword evidence="3" id="KW-1185">Reference proteome</keyword>
<protein>
    <submittedName>
        <fullName evidence="2">Uncharacterized protein</fullName>
    </submittedName>
</protein>
<feature type="transmembrane region" description="Helical" evidence="1">
    <location>
        <begin position="19"/>
        <end position="39"/>
    </location>
</feature>
<reference evidence="2 3" key="1">
    <citation type="journal article" date="2014" name="Genome Biol. Evol.">
        <title>The secreted proteins of Achlya hypogyna and Thraustotheca clavata identify the ancestral oomycete secretome and reveal gene acquisitions by horizontal gene transfer.</title>
        <authorList>
            <person name="Misner I."/>
            <person name="Blouin N."/>
            <person name="Leonard G."/>
            <person name="Richards T.A."/>
            <person name="Lane C.E."/>
        </authorList>
    </citation>
    <scope>NUCLEOTIDE SEQUENCE [LARGE SCALE GENOMIC DNA]</scope>
    <source>
        <strain evidence="2 3">ATCC 48635</strain>
    </source>
</reference>
<evidence type="ECO:0000256" key="1">
    <source>
        <dbReference type="SAM" id="Phobius"/>
    </source>
</evidence>
<organism evidence="2 3">
    <name type="scientific">Achlya hypogyna</name>
    <name type="common">Oomycete</name>
    <name type="synonym">Protoachlya hypogyna</name>
    <dbReference type="NCBI Taxonomy" id="1202772"/>
    <lineage>
        <taxon>Eukaryota</taxon>
        <taxon>Sar</taxon>
        <taxon>Stramenopiles</taxon>
        <taxon>Oomycota</taxon>
        <taxon>Saprolegniomycetes</taxon>
        <taxon>Saprolegniales</taxon>
        <taxon>Achlyaceae</taxon>
        <taxon>Achlya</taxon>
    </lineage>
</organism>
<feature type="transmembrane region" description="Helical" evidence="1">
    <location>
        <begin position="1440"/>
        <end position="1461"/>
    </location>
</feature>
<name>A0A1V9ZHR0_ACHHY</name>
<feature type="transmembrane region" description="Helical" evidence="1">
    <location>
        <begin position="583"/>
        <end position="608"/>
    </location>
</feature>
<feature type="transmembrane region" description="Helical" evidence="1">
    <location>
        <begin position="1482"/>
        <end position="1502"/>
    </location>
</feature>
<keyword evidence="1" id="KW-1133">Transmembrane helix</keyword>
<dbReference type="OrthoDB" id="75113at2759"/>
<feature type="transmembrane region" description="Helical" evidence="1">
    <location>
        <begin position="1522"/>
        <end position="1540"/>
    </location>
</feature>
<dbReference type="Proteomes" id="UP000243579">
    <property type="component" value="Unassembled WGS sequence"/>
</dbReference>
<feature type="transmembrane region" description="Helical" evidence="1">
    <location>
        <begin position="756"/>
        <end position="774"/>
    </location>
</feature>
<sequence length="1730" mass="187313">MIVPAPPGPPAPAPRPSPWLVLFGCAYLIFTTACGAYYLHLVAPSLQNDLWWCGFTTTGPHTFLGDLFHARLQRNASGATSALFAPEMVVSKTYDAGSTFIDMPLSLSRRVLLADTPFSTVVSVLRTSSFNTNVRMYAQYCYVDFSRRYEVSTTAARQARCETRYADNAAVYWEALLRNSVPSDMQSCAYIAALEVALFDTLNSTPHTAWWTETWIRPWQNVAAEVSRWEAAGMRRWQTQVNNYYEVGLTSGIVVLNALGLSETLTIHQVARNFRGLALWTMVSSYNGIWNDLWECQTLGCSLIRGANAFSDQVKLDWLNLEYGVTVNTPLLQLIDATMGPIGSIDITFVATPASLEAFADDYQRLVVGGLVSNAAQRHDFSKLTSITVTLTPLPWRGHNMSFFGGNPMCIYNTPQPFVQDQIGFYDACAEQTPWTMALTPASVLFAFVAMGGAADVRGICAHCDDAVACAAAVGGVVSWLHTTDLAIPDGSGAHASLEEMNLVAVQLALNDSRSVLLSHPWLSPDDSWCFFGWVAIHDWLRGAREVYHYESDGGSYTLLTQAVSPTPLSANALEVPRQASTYVWIILVFSSLVLATLAVLLLGVAVVSRPPVCWRDLFQFNRVAGATWVGRPFLLLRGVTALIVLSTSPVAFVSSDGFTRFIFAPRTLLETMVVAGEATWVTYVFVDVLLPITKRSARRYAPLSSFCAWIILVTWDAVAPYEAILSARENCQVLSLGLSATCTAGQVDIGSPSRFWALVAVNLLCVLFPALWLHNSKLFAQSEHNTLLPAASVAFLSALNSPASRIDATGAVMSGLLPHHKGYLDVSLWLWVHLRVGPRLQTKVAASSCPPALPRRLQLQAAAGFTYVVFSVVGSYSYIYVSETALANDFWWAGFNATAHGTYLANWFASQLQLSGSASAVSLTTAEYWDNTNAYNASTTLFSVSSLYATMVQDEVNSLPNVVAGLRTMDGCLAPWIATALCFADLNRTWEMAVSASRQAMCDAANGAVYLETLVRNVPDFESCWGEALNVGVYSVVAASDSGRRWVASLQEPWIAVADEVALWQQHGITGYGTQWQNYKSLGVLESFSIVSAFGVAYPITLRTSNGSLHARLQTSFKMQWPLAAQLWAVASNASVFGGRSLVRNTASFVFTNASTFAALAANGTLAIPLDAGLAAFQTTVGPYGDIGMKRVPFPPPLVAWYKATLKLILTNLAAANDSVAAAFAAVPATVSVFPMPSTWPPTGFVGGDITCPTQSTSVSFVLQFFSNAGVCAANNQDSITTGALAAAQALLAEGDQANVTASCALNWGSPATCADFLGQAAAYLEAQLAPSSRRGIAATSATAKEYLQTELPIVLVQYVHNASGTHLLQTSLFDAADGAFHLFGWLYLLDWLAGNREVVAFCGVRGSIVTLSARAPVRAGPLNGLEVPINVSYYARYVLVYITGVLFFVACLAGVYVLASRGRVHGLNMFAINRVTGLVWIGRPLLLLRGVTALCLLSTAALTLEQSRGFYFLAAPRPSWLATVMAAGETTWLVFILNDGFSLATKQYTAVYAAQSSILVWAVAALWSLVSPVQHSATVARACDVVAVDLQLVCHGGSVAIGSARRLVALAAMASGVAFATYVVQRCRFPALASREIHSHLLYASAQYHFVQTGWVDGDVYHLDRASAAIAGLLSVHWRRHKTLVLDIKSWRLHALDIKSWRLHALDRRLGAAHDHWQHTIPLQLVDD</sequence>
<evidence type="ECO:0000313" key="3">
    <source>
        <dbReference type="Proteomes" id="UP000243579"/>
    </source>
</evidence>
<dbReference type="EMBL" id="JNBR01000102">
    <property type="protein sequence ID" value="OQR97533.1"/>
    <property type="molecule type" value="Genomic_DNA"/>
</dbReference>
<comment type="caution">
    <text evidence="2">The sequence shown here is derived from an EMBL/GenBank/DDBJ whole genome shotgun (WGS) entry which is preliminary data.</text>
</comment>
<feature type="transmembrane region" description="Helical" evidence="1">
    <location>
        <begin position="1552"/>
        <end position="1572"/>
    </location>
</feature>
<gene>
    <name evidence="2" type="ORF">ACHHYP_10726</name>
</gene>
<keyword evidence="1" id="KW-0472">Membrane</keyword>
<feature type="transmembrane region" description="Helical" evidence="1">
    <location>
        <begin position="1609"/>
        <end position="1627"/>
    </location>
</feature>
<feature type="transmembrane region" description="Helical" evidence="1">
    <location>
        <begin position="629"/>
        <end position="653"/>
    </location>
</feature>
<accession>A0A1V9ZHR0</accession>
<evidence type="ECO:0000313" key="2">
    <source>
        <dbReference type="EMBL" id="OQR97533.1"/>
    </source>
</evidence>
<keyword evidence="1" id="KW-0812">Transmembrane</keyword>
<proteinExistence type="predicted"/>